<dbReference type="InterPro" id="IPR001810">
    <property type="entry name" value="F-box_dom"/>
</dbReference>
<name>A0A1I8BHS6_MELHA</name>
<dbReference type="PROSITE" id="PS50181">
    <property type="entry name" value="FBOX"/>
    <property type="match status" value="1"/>
</dbReference>
<protein>
    <submittedName>
        <fullName evidence="3">F-box domain-containing protein</fullName>
    </submittedName>
</protein>
<evidence type="ECO:0000259" key="1">
    <source>
        <dbReference type="PROSITE" id="PS50181"/>
    </source>
</evidence>
<organism evidence="2 3">
    <name type="scientific">Meloidogyne hapla</name>
    <name type="common">Root-knot nematode worm</name>
    <dbReference type="NCBI Taxonomy" id="6305"/>
    <lineage>
        <taxon>Eukaryota</taxon>
        <taxon>Metazoa</taxon>
        <taxon>Ecdysozoa</taxon>
        <taxon>Nematoda</taxon>
        <taxon>Chromadorea</taxon>
        <taxon>Rhabditida</taxon>
        <taxon>Tylenchina</taxon>
        <taxon>Tylenchomorpha</taxon>
        <taxon>Tylenchoidea</taxon>
        <taxon>Meloidogynidae</taxon>
        <taxon>Meloidogyninae</taxon>
        <taxon>Meloidogyne</taxon>
    </lineage>
</organism>
<dbReference type="Gene3D" id="1.20.1280.50">
    <property type="match status" value="1"/>
</dbReference>
<dbReference type="Proteomes" id="UP000095281">
    <property type="component" value="Unplaced"/>
</dbReference>
<proteinExistence type="predicted"/>
<accession>A0A1I8BHS6</accession>
<keyword evidence="2" id="KW-1185">Reference proteome</keyword>
<dbReference type="AlphaFoldDB" id="A0A1I8BHS6"/>
<sequence>MYFLPVEAKLDVFKCLNFDQLISIQHVNRHFCALINEYEGELARKEFFSISFVDSNKYFNKQLKMVKTSVIEQFQLNDQLLEKWQSAIDEQIPLYLFKYQQTHPKKDFFIILEEDDCVTSFLRLWLPLFPKNIEEMKIIRYWLQRLFGCFYLNAEFRGVIFNPEMVKLLFNGHKTISIKFIVGRCSLSLWCFRPNKNNVLEFRKDHIIELFHD</sequence>
<evidence type="ECO:0000313" key="2">
    <source>
        <dbReference type="Proteomes" id="UP000095281"/>
    </source>
</evidence>
<dbReference type="WBParaSite" id="MhA1_Contig257.frz3.gene1">
    <property type="protein sequence ID" value="MhA1_Contig257.frz3.gene1"/>
    <property type="gene ID" value="MhA1_Contig257.frz3.gene1"/>
</dbReference>
<evidence type="ECO:0000313" key="3">
    <source>
        <dbReference type="WBParaSite" id="MhA1_Contig257.frz3.gene1"/>
    </source>
</evidence>
<feature type="domain" description="F-box" evidence="1">
    <location>
        <begin position="1"/>
        <end position="46"/>
    </location>
</feature>
<reference evidence="3" key="1">
    <citation type="submission" date="2016-11" db="UniProtKB">
        <authorList>
            <consortium name="WormBaseParasite"/>
        </authorList>
    </citation>
    <scope>IDENTIFICATION</scope>
</reference>